<sequence length="84" mass="9125">MSPLIGRSGCLRMTLFQDSVWPVHRSRGGNVCRRNTSIEECNGCPNATADALTLAGPLLPFQHHRSPTPAAYAFVNTAHESSFV</sequence>
<evidence type="ECO:0000313" key="1">
    <source>
        <dbReference type="EMBL" id="MPC18368.1"/>
    </source>
</evidence>
<protein>
    <submittedName>
        <fullName evidence="1">Uncharacterized protein</fullName>
    </submittedName>
</protein>
<evidence type="ECO:0000313" key="2">
    <source>
        <dbReference type="Proteomes" id="UP000324222"/>
    </source>
</evidence>
<organism evidence="1 2">
    <name type="scientific">Portunus trituberculatus</name>
    <name type="common">Swimming crab</name>
    <name type="synonym">Neptunus trituberculatus</name>
    <dbReference type="NCBI Taxonomy" id="210409"/>
    <lineage>
        <taxon>Eukaryota</taxon>
        <taxon>Metazoa</taxon>
        <taxon>Ecdysozoa</taxon>
        <taxon>Arthropoda</taxon>
        <taxon>Crustacea</taxon>
        <taxon>Multicrustacea</taxon>
        <taxon>Malacostraca</taxon>
        <taxon>Eumalacostraca</taxon>
        <taxon>Eucarida</taxon>
        <taxon>Decapoda</taxon>
        <taxon>Pleocyemata</taxon>
        <taxon>Brachyura</taxon>
        <taxon>Eubrachyura</taxon>
        <taxon>Portunoidea</taxon>
        <taxon>Portunidae</taxon>
        <taxon>Portuninae</taxon>
        <taxon>Portunus</taxon>
    </lineage>
</organism>
<accession>A0A5B7DAK4</accession>
<reference evidence="1 2" key="1">
    <citation type="submission" date="2019-05" db="EMBL/GenBank/DDBJ databases">
        <title>Another draft genome of Portunus trituberculatus and its Hox gene families provides insights of decapod evolution.</title>
        <authorList>
            <person name="Jeong J.-H."/>
            <person name="Song I."/>
            <person name="Kim S."/>
            <person name="Choi T."/>
            <person name="Kim D."/>
            <person name="Ryu S."/>
            <person name="Kim W."/>
        </authorList>
    </citation>
    <scope>NUCLEOTIDE SEQUENCE [LARGE SCALE GENOMIC DNA]</scope>
    <source>
        <tissue evidence="1">Muscle</tissue>
    </source>
</reference>
<name>A0A5B7DAK4_PORTR</name>
<keyword evidence="2" id="KW-1185">Reference proteome</keyword>
<dbReference type="EMBL" id="VSRR010000673">
    <property type="protein sequence ID" value="MPC18368.1"/>
    <property type="molecule type" value="Genomic_DNA"/>
</dbReference>
<gene>
    <name evidence="1" type="ORF">E2C01_011246</name>
</gene>
<comment type="caution">
    <text evidence="1">The sequence shown here is derived from an EMBL/GenBank/DDBJ whole genome shotgun (WGS) entry which is preliminary data.</text>
</comment>
<dbReference type="Proteomes" id="UP000324222">
    <property type="component" value="Unassembled WGS sequence"/>
</dbReference>
<dbReference type="AlphaFoldDB" id="A0A5B7DAK4"/>
<proteinExistence type="predicted"/>